<name>A0A264W596_9BACL</name>
<reference evidence="11 12" key="1">
    <citation type="submission" date="2017-07" db="EMBL/GenBank/DDBJ databases">
        <title>Tetzosporium hominis gen.nov. sp.nov.</title>
        <authorList>
            <person name="Tetz G."/>
            <person name="Tetz V."/>
        </authorList>
    </citation>
    <scope>NUCLEOTIDE SEQUENCE [LARGE SCALE GENOMIC DNA]</scope>
    <source>
        <strain evidence="11 12">VT-49</strain>
    </source>
</reference>
<protein>
    <recommendedName>
        <fullName evidence="3 8">Dihydrofolate reductase</fullName>
        <ecNumber evidence="3 8">1.5.1.3</ecNumber>
    </recommendedName>
</protein>
<dbReference type="InterPro" id="IPR024072">
    <property type="entry name" value="DHFR-like_dom_sf"/>
</dbReference>
<evidence type="ECO:0000256" key="1">
    <source>
        <dbReference type="ARBA" id="ARBA00004903"/>
    </source>
</evidence>
<dbReference type="GO" id="GO:0046655">
    <property type="term" value="P:folic acid metabolic process"/>
    <property type="evidence" value="ECO:0007669"/>
    <property type="project" value="TreeGrafter"/>
</dbReference>
<evidence type="ECO:0000256" key="9">
    <source>
        <dbReference type="RuleBase" id="RU004474"/>
    </source>
</evidence>
<dbReference type="GO" id="GO:0046452">
    <property type="term" value="P:dihydrofolate metabolic process"/>
    <property type="evidence" value="ECO:0007669"/>
    <property type="project" value="TreeGrafter"/>
</dbReference>
<keyword evidence="5 8" id="KW-0521">NADP</keyword>
<evidence type="ECO:0000256" key="8">
    <source>
        <dbReference type="PIRNR" id="PIRNR000194"/>
    </source>
</evidence>
<dbReference type="SUPFAM" id="SSF53597">
    <property type="entry name" value="Dihydrofolate reductase-like"/>
    <property type="match status" value="1"/>
</dbReference>
<dbReference type="InterPro" id="IPR012259">
    <property type="entry name" value="DHFR"/>
</dbReference>
<accession>A0A264W596</accession>
<dbReference type="Pfam" id="PF00186">
    <property type="entry name" value="DHFR_1"/>
    <property type="match status" value="1"/>
</dbReference>
<dbReference type="PIRSF" id="PIRSF000194">
    <property type="entry name" value="DHFR"/>
    <property type="match status" value="1"/>
</dbReference>
<dbReference type="InterPro" id="IPR001796">
    <property type="entry name" value="DHFR_dom"/>
</dbReference>
<evidence type="ECO:0000313" key="11">
    <source>
        <dbReference type="EMBL" id="OZS78711.1"/>
    </source>
</evidence>
<feature type="domain" description="DHFR" evidence="10">
    <location>
        <begin position="1"/>
        <end position="159"/>
    </location>
</feature>
<evidence type="ECO:0000259" key="10">
    <source>
        <dbReference type="PROSITE" id="PS51330"/>
    </source>
</evidence>
<comment type="catalytic activity">
    <reaction evidence="8">
        <text>(6S)-5,6,7,8-tetrahydrofolate + NADP(+) = 7,8-dihydrofolate + NADPH + H(+)</text>
        <dbReference type="Rhea" id="RHEA:15009"/>
        <dbReference type="ChEBI" id="CHEBI:15378"/>
        <dbReference type="ChEBI" id="CHEBI:57451"/>
        <dbReference type="ChEBI" id="CHEBI:57453"/>
        <dbReference type="ChEBI" id="CHEBI:57783"/>
        <dbReference type="ChEBI" id="CHEBI:58349"/>
        <dbReference type="EC" id="1.5.1.3"/>
    </reaction>
</comment>
<dbReference type="RefSeq" id="WP_094941946.1">
    <property type="nucleotide sequence ID" value="NZ_NOKQ01000187.1"/>
</dbReference>
<proteinExistence type="inferred from homology"/>
<dbReference type="GO" id="GO:0005829">
    <property type="term" value="C:cytosol"/>
    <property type="evidence" value="ECO:0007669"/>
    <property type="project" value="TreeGrafter"/>
</dbReference>
<evidence type="ECO:0000256" key="6">
    <source>
        <dbReference type="ARBA" id="ARBA00023002"/>
    </source>
</evidence>
<comment type="similarity">
    <text evidence="2 8 9">Belongs to the dihydrofolate reductase family.</text>
</comment>
<comment type="pathway">
    <text evidence="1 8">Cofactor biosynthesis; tetrahydrofolate biosynthesis; 5,6,7,8-tetrahydrofolate from 7,8-dihydrofolate: step 1/1.</text>
</comment>
<evidence type="ECO:0000256" key="5">
    <source>
        <dbReference type="ARBA" id="ARBA00022857"/>
    </source>
</evidence>
<organism evidence="11 12">
    <name type="scientific">Tetzosporium hominis</name>
    <dbReference type="NCBI Taxonomy" id="2020506"/>
    <lineage>
        <taxon>Bacteria</taxon>
        <taxon>Bacillati</taxon>
        <taxon>Bacillota</taxon>
        <taxon>Bacilli</taxon>
        <taxon>Bacillales</taxon>
        <taxon>Caryophanaceae</taxon>
        <taxon>Tetzosporium</taxon>
    </lineage>
</organism>
<dbReference type="PROSITE" id="PS00075">
    <property type="entry name" value="DHFR_1"/>
    <property type="match status" value="1"/>
</dbReference>
<dbReference type="AlphaFoldDB" id="A0A264W596"/>
<dbReference type="OrthoDB" id="9804315at2"/>
<dbReference type="PRINTS" id="PR00070">
    <property type="entry name" value="DHFR"/>
</dbReference>
<dbReference type="GO" id="GO:0006730">
    <property type="term" value="P:one-carbon metabolic process"/>
    <property type="evidence" value="ECO:0007669"/>
    <property type="project" value="UniProtKB-KW"/>
</dbReference>
<dbReference type="PANTHER" id="PTHR48069">
    <property type="entry name" value="DIHYDROFOLATE REDUCTASE"/>
    <property type="match status" value="1"/>
</dbReference>
<gene>
    <name evidence="11" type="ORF">CF394_04005</name>
</gene>
<dbReference type="UniPathway" id="UPA00077">
    <property type="reaction ID" value="UER00158"/>
</dbReference>
<comment type="function">
    <text evidence="7 8">Key enzyme in folate metabolism. Catalyzes an essential reaction for de novo glycine and purine synthesis, and for DNA precursor synthesis.</text>
</comment>
<evidence type="ECO:0000256" key="3">
    <source>
        <dbReference type="ARBA" id="ARBA00012856"/>
    </source>
</evidence>
<evidence type="ECO:0000256" key="4">
    <source>
        <dbReference type="ARBA" id="ARBA00022563"/>
    </source>
</evidence>
<keyword evidence="6 8" id="KW-0560">Oxidoreductase</keyword>
<dbReference type="EMBL" id="NOKQ01000187">
    <property type="protein sequence ID" value="OZS78711.1"/>
    <property type="molecule type" value="Genomic_DNA"/>
</dbReference>
<sequence>MISMIVAHDENRVIGSNNEMPWHLPEDLAYFKSVTLNKPVIMGRKTFESIGRPLPNRTNIIITRNKEFEAEGTYVFHSMEDAVEFAKQQGDEQLIIGGAQIFKDYLDMADQLYITEIHETFEGDAYFPEYPEFELQWESDKMTSKAGIDYTYKRYSKKG</sequence>
<evidence type="ECO:0000256" key="2">
    <source>
        <dbReference type="ARBA" id="ARBA00009539"/>
    </source>
</evidence>
<comment type="caution">
    <text evidence="11">The sequence shown here is derived from an EMBL/GenBank/DDBJ whole genome shotgun (WGS) entry which is preliminary data.</text>
</comment>
<dbReference type="Gene3D" id="3.40.430.10">
    <property type="entry name" value="Dihydrofolate Reductase, subunit A"/>
    <property type="match status" value="1"/>
</dbReference>
<dbReference type="InterPro" id="IPR017925">
    <property type="entry name" value="DHFR_CS"/>
</dbReference>
<dbReference type="PANTHER" id="PTHR48069:SF3">
    <property type="entry name" value="DIHYDROFOLATE REDUCTASE"/>
    <property type="match status" value="1"/>
</dbReference>
<keyword evidence="12" id="KW-1185">Reference proteome</keyword>
<dbReference type="GO" id="GO:0046654">
    <property type="term" value="P:tetrahydrofolate biosynthetic process"/>
    <property type="evidence" value="ECO:0007669"/>
    <property type="project" value="UniProtKB-UniPathway"/>
</dbReference>
<dbReference type="Proteomes" id="UP000217065">
    <property type="component" value="Unassembled WGS sequence"/>
</dbReference>
<dbReference type="CDD" id="cd00209">
    <property type="entry name" value="DHFR"/>
    <property type="match status" value="1"/>
</dbReference>
<evidence type="ECO:0000313" key="12">
    <source>
        <dbReference type="Proteomes" id="UP000217065"/>
    </source>
</evidence>
<keyword evidence="4 8" id="KW-0554">One-carbon metabolism</keyword>
<dbReference type="GO" id="GO:0004146">
    <property type="term" value="F:dihydrofolate reductase activity"/>
    <property type="evidence" value="ECO:0007669"/>
    <property type="project" value="UniProtKB-EC"/>
</dbReference>
<dbReference type="EC" id="1.5.1.3" evidence="3 8"/>
<dbReference type="PROSITE" id="PS51330">
    <property type="entry name" value="DHFR_2"/>
    <property type="match status" value="1"/>
</dbReference>
<evidence type="ECO:0000256" key="7">
    <source>
        <dbReference type="ARBA" id="ARBA00025067"/>
    </source>
</evidence>
<dbReference type="GO" id="GO:0070401">
    <property type="term" value="F:NADP+ binding"/>
    <property type="evidence" value="ECO:0007669"/>
    <property type="project" value="UniProtKB-ARBA"/>
</dbReference>
<dbReference type="FunFam" id="3.40.430.10:FF:000001">
    <property type="entry name" value="Dihydrofolate reductase"/>
    <property type="match status" value="1"/>
</dbReference>